<proteinExistence type="predicted"/>
<evidence type="ECO:0000313" key="2">
    <source>
        <dbReference type="EMBL" id="KAK4465328.1"/>
    </source>
</evidence>
<evidence type="ECO:0000313" key="3">
    <source>
        <dbReference type="Proteomes" id="UP001321749"/>
    </source>
</evidence>
<feature type="region of interest" description="Disordered" evidence="1">
    <location>
        <begin position="547"/>
        <end position="601"/>
    </location>
</feature>
<feature type="compositionally biased region" description="Polar residues" evidence="1">
    <location>
        <begin position="408"/>
        <end position="419"/>
    </location>
</feature>
<comment type="caution">
    <text evidence="2">The sequence shown here is derived from an EMBL/GenBank/DDBJ whole genome shotgun (WGS) entry which is preliminary data.</text>
</comment>
<gene>
    <name evidence="2" type="ORF">QBC42DRAFT_343952</name>
</gene>
<dbReference type="EMBL" id="MU864940">
    <property type="protein sequence ID" value="KAK4465328.1"/>
    <property type="molecule type" value="Genomic_DNA"/>
</dbReference>
<accession>A0AAV9I0I6</accession>
<protein>
    <submittedName>
        <fullName evidence="2">Uncharacterized protein</fullName>
    </submittedName>
</protein>
<feature type="compositionally biased region" description="Basic and acidic residues" evidence="1">
    <location>
        <begin position="13"/>
        <end position="36"/>
    </location>
</feature>
<feature type="compositionally biased region" description="Basic and acidic residues" evidence="1">
    <location>
        <begin position="435"/>
        <end position="454"/>
    </location>
</feature>
<organism evidence="2 3">
    <name type="scientific">Cladorrhinum samala</name>
    <dbReference type="NCBI Taxonomy" id="585594"/>
    <lineage>
        <taxon>Eukaryota</taxon>
        <taxon>Fungi</taxon>
        <taxon>Dikarya</taxon>
        <taxon>Ascomycota</taxon>
        <taxon>Pezizomycotina</taxon>
        <taxon>Sordariomycetes</taxon>
        <taxon>Sordariomycetidae</taxon>
        <taxon>Sordariales</taxon>
        <taxon>Podosporaceae</taxon>
        <taxon>Cladorrhinum</taxon>
    </lineage>
</organism>
<evidence type="ECO:0000256" key="1">
    <source>
        <dbReference type="SAM" id="MobiDB-lite"/>
    </source>
</evidence>
<reference evidence="2" key="1">
    <citation type="journal article" date="2023" name="Mol. Phylogenet. Evol.">
        <title>Genome-scale phylogeny and comparative genomics of the fungal order Sordariales.</title>
        <authorList>
            <person name="Hensen N."/>
            <person name="Bonometti L."/>
            <person name="Westerberg I."/>
            <person name="Brannstrom I.O."/>
            <person name="Guillou S."/>
            <person name="Cros-Aarteil S."/>
            <person name="Calhoun S."/>
            <person name="Haridas S."/>
            <person name="Kuo A."/>
            <person name="Mondo S."/>
            <person name="Pangilinan J."/>
            <person name="Riley R."/>
            <person name="LaButti K."/>
            <person name="Andreopoulos B."/>
            <person name="Lipzen A."/>
            <person name="Chen C."/>
            <person name="Yan M."/>
            <person name="Daum C."/>
            <person name="Ng V."/>
            <person name="Clum A."/>
            <person name="Steindorff A."/>
            <person name="Ohm R.A."/>
            <person name="Martin F."/>
            <person name="Silar P."/>
            <person name="Natvig D.O."/>
            <person name="Lalanne C."/>
            <person name="Gautier V."/>
            <person name="Ament-Velasquez S.L."/>
            <person name="Kruys A."/>
            <person name="Hutchinson M.I."/>
            <person name="Powell A.J."/>
            <person name="Barry K."/>
            <person name="Miller A.N."/>
            <person name="Grigoriev I.V."/>
            <person name="Debuchy R."/>
            <person name="Gladieux P."/>
            <person name="Hiltunen Thoren M."/>
            <person name="Johannesson H."/>
        </authorList>
    </citation>
    <scope>NUCLEOTIDE SEQUENCE</scope>
    <source>
        <strain evidence="2">PSN324</strain>
    </source>
</reference>
<name>A0AAV9I0I6_9PEZI</name>
<keyword evidence="3" id="KW-1185">Reference proteome</keyword>
<sequence>MAAKNGRNSLNRDTLKQNKITFREDPAETAKDPRGPHIQRLRDILLDFDCTSPSKLEILPNDQDAHLLDTTQSLKERFRALGFSWRERHTIRESVESYRSARQQALKLHNGKDREAEWTKFFSNRFFDPLEQDMEIKTQDLRRISRIKFYYEYFEQAQDRPWPLFGPKYNFCAEYRQGLTQPKPDRAFYFPIYDFNAQSAERICTPEVWGWDKSPKESIIENFSSTVLRHLSGRDKLEPSTAGIFREENTGKAALSDGISFPWLIVEHKKSENMEEYCHCQAANAGAAAVMMLRRLSTYARATYHQSHVPPVVTMTTVDKIVRVWVVQSISAPHGEPPIQMDCIWKGDMTHVRDLMYLTAILENLHTWAMRVLRPWISGYIDLWLAEFPLTTGITLAADEQAPEKSVSPKTNKRPSSSIPAVPAKSRSAGKTVYHHHDVDDEHGAGVPDSKSDKTSTASSRRTADEDYPEEYETPLTPPMIVDSQPERKAKPKLPGKPGQQKLDRYRNAEHAYYEAADTQSNAGEEGEEEEEGNGTLLAGHLAGMGLEEKAPGDFDPLNDDEPIPGTVRRKSTLRQKMIEGLSLVKSKKKKKGKVSNRGNT</sequence>
<reference evidence="2" key="2">
    <citation type="submission" date="2023-06" db="EMBL/GenBank/DDBJ databases">
        <authorList>
            <consortium name="Lawrence Berkeley National Laboratory"/>
            <person name="Mondo S.J."/>
            <person name="Hensen N."/>
            <person name="Bonometti L."/>
            <person name="Westerberg I."/>
            <person name="Brannstrom I.O."/>
            <person name="Guillou S."/>
            <person name="Cros-Aarteil S."/>
            <person name="Calhoun S."/>
            <person name="Haridas S."/>
            <person name="Kuo A."/>
            <person name="Pangilinan J."/>
            <person name="Riley R."/>
            <person name="Labutti K."/>
            <person name="Andreopoulos B."/>
            <person name="Lipzen A."/>
            <person name="Chen C."/>
            <person name="Yanf M."/>
            <person name="Daum C."/>
            <person name="Ng V."/>
            <person name="Clum A."/>
            <person name="Steindorff A."/>
            <person name="Ohm R."/>
            <person name="Martin F."/>
            <person name="Silar P."/>
            <person name="Natvig D."/>
            <person name="Lalanne C."/>
            <person name="Gautier V."/>
            <person name="Ament-Velasquez S.L."/>
            <person name="Kruys A."/>
            <person name="Hutchinson M.I."/>
            <person name="Powell A.J."/>
            <person name="Barry K."/>
            <person name="Miller A.N."/>
            <person name="Grigoriev I.V."/>
            <person name="Debuchy R."/>
            <person name="Gladieux P."/>
            <person name="Thoren M.H."/>
            <person name="Johannesson H."/>
        </authorList>
    </citation>
    <scope>NUCLEOTIDE SEQUENCE</scope>
    <source>
        <strain evidence="2">PSN324</strain>
    </source>
</reference>
<dbReference type="AlphaFoldDB" id="A0AAV9I0I6"/>
<feature type="compositionally biased region" description="Basic residues" evidence="1">
    <location>
        <begin position="586"/>
        <end position="595"/>
    </location>
</feature>
<feature type="region of interest" description="Disordered" evidence="1">
    <location>
        <begin position="400"/>
        <end position="510"/>
    </location>
</feature>
<dbReference type="Proteomes" id="UP001321749">
    <property type="component" value="Unassembled WGS sequence"/>
</dbReference>
<feature type="region of interest" description="Disordered" evidence="1">
    <location>
        <begin position="1"/>
        <end position="36"/>
    </location>
</feature>
<feature type="compositionally biased region" description="Polar residues" evidence="1">
    <location>
        <begin position="1"/>
        <end position="12"/>
    </location>
</feature>